<organism evidence="2 3">
    <name type="scientific">Athelia psychrophila</name>
    <dbReference type="NCBI Taxonomy" id="1759441"/>
    <lineage>
        <taxon>Eukaryota</taxon>
        <taxon>Fungi</taxon>
        <taxon>Dikarya</taxon>
        <taxon>Basidiomycota</taxon>
        <taxon>Agaricomycotina</taxon>
        <taxon>Agaricomycetes</taxon>
        <taxon>Agaricomycetidae</taxon>
        <taxon>Atheliales</taxon>
        <taxon>Atheliaceae</taxon>
        <taxon>Athelia</taxon>
    </lineage>
</organism>
<name>A0A166UJ56_9AGAM</name>
<evidence type="ECO:0000313" key="3">
    <source>
        <dbReference type="Proteomes" id="UP000076532"/>
    </source>
</evidence>
<evidence type="ECO:0000313" key="2">
    <source>
        <dbReference type="EMBL" id="KZP31740.1"/>
    </source>
</evidence>
<gene>
    <name evidence="2" type="ORF">FIBSPDRAFT_849230</name>
</gene>
<keyword evidence="1" id="KW-0812">Transmembrane</keyword>
<feature type="transmembrane region" description="Helical" evidence="1">
    <location>
        <begin position="33"/>
        <end position="51"/>
    </location>
</feature>
<dbReference type="EMBL" id="KV417488">
    <property type="protein sequence ID" value="KZP31740.1"/>
    <property type="molecule type" value="Genomic_DNA"/>
</dbReference>
<evidence type="ECO:0000256" key="1">
    <source>
        <dbReference type="SAM" id="Phobius"/>
    </source>
</evidence>
<sequence length="105" mass="11382">MVSGQLYYLAIILFFWVTLAVRVSPLIPAGSHFLLYTSYMAFTNIMACRVFRGVALGMIENSPTTAGLSSTRIAAAFELSPVSASSRCSLGSGRHLEGTLVNRYL</sequence>
<reference evidence="2 3" key="1">
    <citation type="journal article" date="2016" name="Mol. Biol. Evol.">
        <title>Comparative Genomics of Early-Diverging Mushroom-Forming Fungi Provides Insights into the Origins of Lignocellulose Decay Capabilities.</title>
        <authorList>
            <person name="Nagy L.G."/>
            <person name="Riley R."/>
            <person name="Tritt A."/>
            <person name="Adam C."/>
            <person name="Daum C."/>
            <person name="Floudas D."/>
            <person name="Sun H."/>
            <person name="Yadav J.S."/>
            <person name="Pangilinan J."/>
            <person name="Larsson K.H."/>
            <person name="Matsuura K."/>
            <person name="Barry K."/>
            <person name="Labutti K."/>
            <person name="Kuo R."/>
            <person name="Ohm R.A."/>
            <person name="Bhattacharya S.S."/>
            <person name="Shirouzu T."/>
            <person name="Yoshinaga Y."/>
            <person name="Martin F.M."/>
            <person name="Grigoriev I.V."/>
            <person name="Hibbett D.S."/>
        </authorList>
    </citation>
    <scope>NUCLEOTIDE SEQUENCE [LARGE SCALE GENOMIC DNA]</scope>
    <source>
        <strain evidence="2 3">CBS 109695</strain>
    </source>
</reference>
<feature type="transmembrane region" description="Helical" evidence="1">
    <location>
        <begin position="7"/>
        <end position="27"/>
    </location>
</feature>
<keyword evidence="1" id="KW-0472">Membrane</keyword>
<accession>A0A166UJ56</accession>
<protein>
    <submittedName>
        <fullName evidence="2">Uncharacterized protein</fullName>
    </submittedName>
</protein>
<dbReference type="AlphaFoldDB" id="A0A166UJ56"/>
<dbReference type="OrthoDB" id="3038990at2759"/>
<dbReference type="Proteomes" id="UP000076532">
    <property type="component" value="Unassembled WGS sequence"/>
</dbReference>
<keyword evidence="1" id="KW-1133">Transmembrane helix</keyword>
<keyword evidence="3" id="KW-1185">Reference proteome</keyword>
<proteinExistence type="predicted"/>